<keyword evidence="2" id="KW-0472">Membrane</keyword>
<dbReference type="RefSeq" id="WP_184325890.1">
    <property type="nucleotide sequence ID" value="NZ_JACHLZ010000001.1"/>
</dbReference>
<dbReference type="InterPro" id="IPR026898">
    <property type="entry name" value="PrsW"/>
</dbReference>
<evidence type="ECO:0000313" key="3">
    <source>
        <dbReference type="EMBL" id="MBB5832589.1"/>
    </source>
</evidence>
<feature type="transmembrane region" description="Helical" evidence="2">
    <location>
        <begin position="238"/>
        <end position="259"/>
    </location>
</feature>
<dbReference type="EMBL" id="JACHLZ010000001">
    <property type="protein sequence ID" value="MBB5832589.1"/>
    <property type="molecule type" value="Genomic_DNA"/>
</dbReference>
<keyword evidence="4" id="KW-1185">Reference proteome</keyword>
<reference evidence="3 4" key="1">
    <citation type="submission" date="2020-08" db="EMBL/GenBank/DDBJ databases">
        <title>Sequencing the genomes of 1000 actinobacteria strains.</title>
        <authorList>
            <person name="Klenk H.-P."/>
        </authorList>
    </citation>
    <scope>NUCLEOTIDE SEQUENCE [LARGE SCALE GENOMIC DNA]</scope>
    <source>
        <strain evidence="3 4">DSM 28796</strain>
    </source>
</reference>
<feature type="transmembrane region" description="Helical" evidence="2">
    <location>
        <begin position="132"/>
        <end position="151"/>
    </location>
</feature>
<sequence>MTAQFPVTQAPAPRPPAPRSPARAAVPGPVAQAPGLHGRLTTQPRATAPGPQVRLAPPNGAAPARYPWHLRLSWLLVLAGGLLAYVTTFVIMVLTGNPILLPTLLLVGAATIPVTVLLLAQSTRSGPLVPGRIVLVTVAASGLFGICAAGLEERIAGAVLGGASILLVGVIEESAKLVVPLIVLALVHRATRGGGLVIGIAAGTGFAVLETMGYGFGALLSKGGGLGALDTTLVLRGVLVPAGHVAWTGAVCAALWFLVETSHRARGALALAVAVLGAVVLHTAWDATGSLVLRIVVAAVSGGTLLALVILTHRRHARRTVTAA</sequence>
<protein>
    <submittedName>
        <fullName evidence="3">RsiW-degrading membrane proteinase PrsW (M82 family)</fullName>
    </submittedName>
</protein>
<keyword evidence="2" id="KW-0812">Transmembrane</keyword>
<dbReference type="PANTHER" id="PTHR36844">
    <property type="entry name" value="PROTEASE PRSW"/>
    <property type="match status" value="1"/>
</dbReference>
<dbReference type="Pfam" id="PF13367">
    <property type="entry name" value="PrsW-protease"/>
    <property type="match status" value="1"/>
</dbReference>
<feature type="compositionally biased region" description="Low complexity" evidence="1">
    <location>
        <begin position="20"/>
        <end position="34"/>
    </location>
</feature>
<feature type="transmembrane region" description="Helical" evidence="2">
    <location>
        <begin position="194"/>
        <end position="218"/>
    </location>
</feature>
<comment type="caution">
    <text evidence="3">The sequence shown here is derived from an EMBL/GenBank/DDBJ whole genome shotgun (WGS) entry which is preliminary data.</text>
</comment>
<feature type="transmembrane region" description="Helical" evidence="2">
    <location>
        <begin position="72"/>
        <end position="93"/>
    </location>
</feature>
<feature type="region of interest" description="Disordered" evidence="1">
    <location>
        <begin position="1"/>
        <end position="55"/>
    </location>
</feature>
<dbReference type="GO" id="GO:0008233">
    <property type="term" value="F:peptidase activity"/>
    <property type="evidence" value="ECO:0007669"/>
    <property type="project" value="InterPro"/>
</dbReference>
<feature type="transmembrane region" description="Helical" evidence="2">
    <location>
        <begin position="268"/>
        <end position="285"/>
    </location>
</feature>
<feature type="transmembrane region" description="Helical" evidence="2">
    <location>
        <begin position="163"/>
        <end position="187"/>
    </location>
</feature>
<keyword evidence="2" id="KW-1133">Transmembrane helix</keyword>
<evidence type="ECO:0000256" key="1">
    <source>
        <dbReference type="SAM" id="MobiDB-lite"/>
    </source>
</evidence>
<proteinExistence type="predicted"/>
<feature type="compositionally biased region" description="Low complexity" evidence="1">
    <location>
        <begin position="1"/>
        <end position="11"/>
    </location>
</feature>
<organism evidence="3 4">
    <name type="scientific">Brachybacterium aquaticum</name>
    <dbReference type="NCBI Taxonomy" id="1432564"/>
    <lineage>
        <taxon>Bacteria</taxon>
        <taxon>Bacillati</taxon>
        <taxon>Actinomycetota</taxon>
        <taxon>Actinomycetes</taxon>
        <taxon>Micrococcales</taxon>
        <taxon>Dermabacteraceae</taxon>
        <taxon>Brachybacterium</taxon>
    </lineage>
</organism>
<feature type="transmembrane region" description="Helical" evidence="2">
    <location>
        <begin position="291"/>
        <end position="311"/>
    </location>
</feature>
<dbReference type="AlphaFoldDB" id="A0A841ABJ3"/>
<evidence type="ECO:0000313" key="4">
    <source>
        <dbReference type="Proteomes" id="UP000588158"/>
    </source>
</evidence>
<dbReference type="PANTHER" id="PTHR36844:SF1">
    <property type="entry name" value="PROTEASE PRSW"/>
    <property type="match status" value="1"/>
</dbReference>
<feature type="transmembrane region" description="Helical" evidence="2">
    <location>
        <begin position="99"/>
        <end position="120"/>
    </location>
</feature>
<name>A0A841ABJ3_9MICO</name>
<accession>A0A841ABJ3</accession>
<gene>
    <name evidence="3" type="ORF">HNR70_002402</name>
</gene>
<evidence type="ECO:0000256" key="2">
    <source>
        <dbReference type="SAM" id="Phobius"/>
    </source>
</evidence>
<dbReference type="Proteomes" id="UP000588158">
    <property type="component" value="Unassembled WGS sequence"/>
</dbReference>